<reference evidence="4" key="1">
    <citation type="journal article" date="2004" name="J. Bacteriol.">
        <title>An evolutionary hot spot: the pNGR234b replicon of Rhizobium sp. strain NGR234.</title>
        <authorList>
            <person name="Streit W.R."/>
            <person name="Schmitz R.A."/>
            <person name="Perret X."/>
            <person name="Staehelin C."/>
            <person name="Deakin W.J."/>
            <person name="Raasch C."/>
            <person name="Liesegang H."/>
            <person name="Broughton W.J."/>
        </authorList>
    </citation>
    <scope>NUCLEOTIDE SEQUENCE [LARGE SCALE GENOMIC DNA]</scope>
    <source>
        <strain evidence="4">NBRC 101917 / NGR234</strain>
    </source>
</reference>
<evidence type="ECO:0000313" key="3">
    <source>
        <dbReference type="EMBL" id="ACP22398.1"/>
    </source>
</evidence>
<dbReference type="CDD" id="cd04301">
    <property type="entry name" value="NAT_SF"/>
    <property type="match status" value="1"/>
</dbReference>
<dbReference type="EMBL" id="CP000874">
    <property type="protein sequence ID" value="ACP22398.1"/>
    <property type="molecule type" value="Genomic_DNA"/>
</dbReference>
<dbReference type="Pfam" id="PF13302">
    <property type="entry name" value="Acetyltransf_3"/>
    <property type="match status" value="1"/>
</dbReference>
<keyword evidence="3" id="KW-0614">Plasmid</keyword>
<feature type="domain" description="N-acetyltransferase" evidence="1">
    <location>
        <begin position="1"/>
        <end position="127"/>
    </location>
</feature>
<geneLocation type="plasmid" evidence="4">
    <name>sym pNGR234b</name>
</geneLocation>
<dbReference type="OrthoDB" id="8114677at2"/>
<reference evidence="2" key="2">
    <citation type="journal article" date="2006" name="J. Biol. Chem.">
        <title>Structural characterization of a K-antigen capsular polysaccharide essential for normal symbiotic infection in Rhizobium sp. NGR234: deletion of the rkpMNO locus prevents synthesis of 5,7-diacetamido-3,5,7,9-tetradeoxy-non-2-ulosonic acid.</title>
        <authorList>
            <person name="Le Quere A.J.-L."/>
            <person name="Deakin W.J."/>
            <person name="Schmeisser C."/>
            <person name="Carlson R.W."/>
            <person name="Streit W.R."/>
            <person name="Broughton W.J."/>
            <person name="Forsberg L.S."/>
        </authorList>
    </citation>
    <scope>NUCLEOTIDE SEQUENCE</scope>
    <source>
        <strain evidence="2">NGR234</strain>
    </source>
</reference>
<dbReference type="PROSITE" id="PS51186">
    <property type="entry name" value="GNAT"/>
    <property type="match status" value="1"/>
</dbReference>
<geneLocation type="plasmid" evidence="3">
    <name>pNGR234b</name>
</geneLocation>
<dbReference type="RefSeq" id="WP_015887047.1">
    <property type="nucleotide sequence ID" value="NC_012586.1"/>
</dbReference>
<keyword evidence="4" id="KW-1185">Reference proteome</keyword>
<dbReference type="EMBL" id="DQ341105">
    <property type="protein sequence ID" value="ABD15246.1"/>
    <property type="molecule type" value="Genomic_DNA"/>
</dbReference>
<dbReference type="GO" id="GO:0016747">
    <property type="term" value="F:acyltransferase activity, transferring groups other than amino-acyl groups"/>
    <property type="evidence" value="ECO:0007669"/>
    <property type="project" value="InterPro"/>
</dbReference>
<dbReference type="InterPro" id="IPR000182">
    <property type="entry name" value="GNAT_dom"/>
</dbReference>
<sequence>MELRKATMDDAKLLFDWRNDPETRQVSRDTSELVWDSHVGWLTRRLQCEDHGLYIAEVDGIPVGTVRIDRDEISYTVAPEQRQKGVGEAMLVEAKRAFGQKVAEVKRENIASMKAAERAGHIVKFVD</sequence>
<dbReference type="KEGG" id="rhi:NGR_b09420"/>
<dbReference type="Proteomes" id="UP000001054">
    <property type="component" value="Plasmid pNGR234b"/>
</dbReference>
<dbReference type="AlphaFoldDB" id="Q071E6"/>
<dbReference type="InterPro" id="IPR016181">
    <property type="entry name" value="Acyl_CoA_acyltransferase"/>
</dbReference>
<proteinExistence type="predicted"/>
<accession>Q071E6</accession>
<protein>
    <recommendedName>
        <fullName evidence="1">N-acetyltransferase domain-containing protein</fullName>
    </recommendedName>
</protein>
<gene>
    <name evidence="3" type="ordered locus">NGR_b09420</name>
    <name evidence="2" type="ORF">rkp3_013</name>
</gene>
<reference evidence="3 4" key="3">
    <citation type="journal article" date="2009" name="Appl. Environ. Microbiol.">
        <title>Rhizobium sp. strain NGR234 possesses a remarkable number of secretion systems.</title>
        <authorList>
            <person name="Schmeisser C."/>
            <person name="Liesegang H."/>
            <person name="Krysciak D."/>
            <person name="Bakkou N."/>
            <person name="Le Quere A."/>
            <person name="Wollherr A."/>
            <person name="Heinemeyer I."/>
            <person name="Morgenstern B."/>
            <person name="Pommerening-Roeser A."/>
            <person name="Flores M."/>
            <person name="Palacios R."/>
            <person name="Brenner S."/>
            <person name="Gottschalk G."/>
            <person name="Schmitz R.A."/>
            <person name="Broughton W.J."/>
            <person name="Perret X."/>
            <person name="Strittmatter A.W."/>
            <person name="Streit W.R."/>
        </authorList>
    </citation>
    <scope>NUCLEOTIDE SEQUENCE [LARGE SCALE GENOMIC DNA]</scope>
    <source>
        <strain evidence="4">NBRC 101917 / NGR234</strain>
        <strain evidence="3">NGR234</strain>
        <plasmid evidence="3">pNGR234b</plasmid>
    </source>
</reference>
<dbReference type="SUPFAM" id="SSF55729">
    <property type="entry name" value="Acyl-CoA N-acyltransferases (Nat)"/>
    <property type="match status" value="1"/>
</dbReference>
<name>Q071E6_SINFN</name>
<dbReference type="Gene3D" id="3.40.630.30">
    <property type="match status" value="1"/>
</dbReference>
<organism evidence="2">
    <name type="scientific">Sinorhizobium fredii (strain NBRC 101917 / NGR234)</name>
    <dbReference type="NCBI Taxonomy" id="394"/>
    <lineage>
        <taxon>Bacteria</taxon>
        <taxon>Pseudomonadati</taxon>
        <taxon>Pseudomonadota</taxon>
        <taxon>Alphaproteobacteria</taxon>
        <taxon>Hyphomicrobiales</taxon>
        <taxon>Rhizobiaceae</taxon>
        <taxon>Sinorhizobium/Ensifer group</taxon>
        <taxon>Sinorhizobium</taxon>
    </lineage>
</organism>
<dbReference type="HOGENOM" id="CLU_013985_29_0_5"/>
<evidence type="ECO:0000259" key="1">
    <source>
        <dbReference type="PROSITE" id="PS51186"/>
    </source>
</evidence>
<evidence type="ECO:0000313" key="4">
    <source>
        <dbReference type="Proteomes" id="UP000001054"/>
    </source>
</evidence>
<evidence type="ECO:0000313" key="2">
    <source>
        <dbReference type="EMBL" id="ABD15246.1"/>
    </source>
</evidence>
<dbReference type="PATRIC" id="fig|394.7.peg.1370"/>